<dbReference type="PANTHER" id="PTHR40266">
    <property type="entry name" value="TOXIN HIGB-1"/>
    <property type="match status" value="1"/>
</dbReference>
<dbReference type="PANTHER" id="PTHR40266:SF2">
    <property type="entry name" value="TOXIN HIGB-1"/>
    <property type="match status" value="1"/>
</dbReference>
<sequence length="97" mass="11159">MIRSFLSSVTEDLFNGRDTKAARRTCPKNLWKVAVRKLEQLDSTLRLEDLRIAPGNRLEALSGNRAGQHSIRINDQYRVCFVWTLDGPDEVEIADYH</sequence>
<protein>
    <submittedName>
        <fullName evidence="1">Excinuclease ABC subunit A</fullName>
    </submittedName>
</protein>
<dbReference type="Proteomes" id="UP000334340">
    <property type="component" value="Unassembled WGS sequence"/>
</dbReference>
<organism evidence="1 2">
    <name type="scientific">Candidatus Methylomirabilis lanthanidiphila</name>
    <dbReference type="NCBI Taxonomy" id="2211376"/>
    <lineage>
        <taxon>Bacteria</taxon>
        <taxon>Candidatus Methylomirabilota</taxon>
        <taxon>Candidatus Methylomirabilia</taxon>
        <taxon>Candidatus Methylomirabilales</taxon>
        <taxon>Candidatus Methylomirabilaceae</taxon>
        <taxon>Candidatus Methylomirabilis</taxon>
    </lineage>
</organism>
<dbReference type="InterPro" id="IPR035093">
    <property type="entry name" value="RelE/ParE_toxin_dom_sf"/>
</dbReference>
<proteinExistence type="predicted"/>
<dbReference type="SUPFAM" id="SSF143011">
    <property type="entry name" value="RelE-like"/>
    <property type="match status" value="1"/>
</dbReference>
<dbReference type="EMBL" id="CABIKM010000036">
    <property type="protein sequence ID" value="VUZ85867.1"/>
    <property type="molecule type" value="Genomic_DNA"/>
</dbReference>
<dbReference type="Pfam" id="PF05015">
    <property type="entry name" value="HigB-like_toxin"/>
    <property type="match status" value="1"/>
</dbReference>
<gene>
    <name evidence="1" type="ORF">MELA_02253</name>
</gene>
<name>A0A564ZLY9_9BACT</name>
<keyword evidence="2" id="KW-1185">Reference proteome</keyword>
<evidence type="ECO:0000313" key="2">
    <source>
        <dbReference type="Proteomes" id="UP000334340"/>
    </source>
</evidence>
<evidence type="ECO:0000313" key="1">
    <source>
        <dbReference type="EMBL" id="VUZ85867.1"/>
    </source>
</evidence>
<dbReference type="InterPro" id="IPR007711">
    <property type="entry name" value="HigB-1"/>
</dbReference>
<dbReference type="AlphaFoldDB" id="A0A564ZLY9"/>
<dbReference type="Gene3D" id="3.30.2310.20">
    <property type="entry name" value="RelE-like"/>
    <property type="match status" value="1"/>
</dbReference>
<reference evidence="1 2" key="1">
    <citation type="submission" date="2019-07" db="EMBL/GenBank/DDBJ databases">
        <authorList>
            <person name="Cremers G."/>
        </authorList>
    </citation>
    <scope>NUCLEOTIDE SEQUENCE [LARGE SCALE GENOMIC DNA]</scope>
</reference>
<accession>A0A564ZLY9</accession>